<reference evidence="2 3" key="1">
    <citation type="submission" date="2019-08" db="EMBL/GenBank/DDBJ databases">
        <title>Draft genome sequences of two oriental melons (Cucumis melo L. var makuwa).</title>
        <authorList>
            <person name="Kwon S.-Y."/>
        </authorList>
    </citation>
    <scope>NUCLEOTIDE SEQUENCE [LARGE SCALE GENOMIC DNA]</scope>
    <source>
        <strain evidence="3">cv. Chang Bougi</strain>
        <tissue evidence="2">Leaf</tissue>
    </source>
</reference>
<accession>A0A5D3C5M7</accession>
<protein>
    <submittedName>
        <fullName evidence="2">Uncharacterized protein</fullName>
    </submittedName>
</protein>
<evidence type="ECO:0000256" key="1">
    <source>
        <dbReference type="SAM" id="MobiDB-lite"/>
    </source>
</evidence>
<proteinExistence type="predicted"/>
<dbReference type="EMBL" id="SSTD01013395">
    <property type="protein sequence ID" value="TYK06562.1"/>
    <property type="molecule type" value="Genomic_DNA"/>
</dbReference>
<sequence length="258" mass="29407">MNCLLSRNHPRHHQVEDEQSPLSKNQIDGPSRNTLINRDRSSEPRAVVARGGAPSWKGIAVRLGMTDGRKQTGSWRYSTATCREMHLVCSIHDSDLFHWHTSGKENSSLRSPWINISRQWHKVEAFADSKLERGTQLCFGWTSGWTEFALKTSFLCLYRIALFPKGSISGYWDFSTFSWFLNFTRLLKEEEISDFQLLFGSLDRTRPSTLEDKRSWSLESHGFFVVKSEASSVAVVAIKTLSSWLSNQSTAGKMPLEI</sequence>
<gene>
    <name evidence="2" type="ORF">E5676_scaffold453G00230</name>
</gene>
<name>A0A5D3C5M7_CUCMM</name>
<organism evidence="2 3">
    <name type="scientific">Cucumis melo var. makuwa</name>
    <name type="common">Oriental melon</name>
    <dbReference type="NCBI Taxonomy" id="1194695"/>
    <lineage>
        <taxon>Eukaryota</taxon>
        <taxon>Viridiplantae</taxon>
        <taxon>Streptophyta</taxon>
        <taxon>Embryophyta</taxon>
        <taxon>Tracheophyta</taxon>
        <taxon>Spermatophyta</taxon>
        <taxon>Magnoliopsida</taxon>
        <taxon>eudicotyledons</taxon>
        <taxon>Gunneridae</taxon>
        <taxon>Pentapetalae</taxon>
        <taxon>rosids</taxon>
        <taxon>fabids</taxon>
        <taxon>Cucurbitales</taxon>
        <taxon>Cucurbitaceae</taxon>
        <taxon>Benincaseae</taxon>
        <taxon>Cucumis</taxon>
    </lineage>
</organism>
<evidence type="ECO:0000313" key="2">
    <source>
        <dbReference type="EMBL" id="TYK06562.1"/>
    </source>
</evidence>
<feature type="compositionally biased region" description="Polar residues" evidence="1">
    <location>
        <begin position="20"/>
        <end position="36"/>
    </location>
</feature>
<feature type="region of interest" description="Disordered" evidence="1">
    <location>
        <begin position="1"/>
        <end position="45"/>
    </location>
</feature>
<evidence type="ECO:0000313" key="3">
    <source>
        <dbReference type="Proteomes" id="UP000321947"/>
    </source>
</evidence>
<comment type="caution">
    <text evidence="2">The sequence shown here is derived from an EMBL/GenBank/DDBJ whole genome shotgun (WGS) entry which is preliminary data.</text>
</comment>
<dbReference type="Proteomes" id="UP000321947">
    <property type="component" value="Unassembled WGS sequence"/>
</dbReference>
<dbReference type="AlphaFoldDB" id="A0A5D3C5M7"/>